<dbReference type="Gramene" id="OB10G18510.1">
    <property type="protein sequence ID" value="OB10G18510.1"/>
    <property type="gene ID" value="OB10G18510"/>
</dbReference>
<evidence type="ECO:0000313" key="1">
    <source>
        <dbReference type="EnsemblPlants" id="OB10G18510.1"/>
    </source>
</evidence>
<sequence>MERLCLVWARQMGEGDALPCVHLLGVKHPALQACCCSHLMRACKRMHICTQHTIVAYLQSRFHVPLDIPRRGVCVKRICVCTKGQSCLTSQHPFTQYQGLQFR</sequence>
<evidence type="ECO:0000313" key="2">
    <source>
        <dbReference type="Proteomes" id="UP000006038"/>
    </source>
</evidence>
<reference evidence="1" key="2">
    <citation type="submission" date="2013-04" db="UniProtKB">
        <authorList>
            <consortium name="EnsemblPlants"/>
        </authorList>
    </citation>
    <scope>IDENTIFICATION</scope>
</reference>
<reference evidence="1" key="1">
    <citation type="journal article" date="2013" name="Nat. Commun.">
        <title>Whole-genome sequencing of Oryza brachyantha reveals mechanisms underlying Oryza genome evolution.</title>
        <authorList>
            <person name="Chen J."/>
            <person name="Huang Q."/>
            <person name="Gao D."/>
            <person name="Wang J."/>
            <person name="Lang Y."/>
            <person name="Liu T."/>
            <person name="Li B."/>
            <person name="Bai Z."/>
            <person name="Luis Goicoechea J."/>
            <person name="Liang C."/>
            <person name="Chen C."/>
            <person name="Zhang W."/>
            <person name="Sun S."/>
            <person name="Liao Y."/>
            <person name="Zhang X."/>
            <person name="Yang L."/>
            <person name="Song C."/>
            <person name="Wang M."/>
            <person name="Shi J."/>
            <person name="Liu G."/>
            <person name="Liu J."/>
            <person name="Zhou H."/>
            <person name="Zhou W."/>
            <person name="Yu Q."/>
            <person name="An N."/>
            <person name="Chen Y."/>
            <person name="Cai Q."/>
            <person name="Wang B."/>
            <person name="Liu B."/>
            <person name="Min J."/>
            <person name="Huang Y."/>
            <person name="Wu H."/>
            <person name="Li Z."/>
            <person name="Zhang Y."/>
            <person name="Yin Y."/>
            <person name="Song W."/>
            <person name="Jiang J."/>
            <person name="Jackson S.A."/>
            <person name="Wing R.A."/>
            <person name="Wang J."/>
            <person name="Chen M."/>
        </authorList>
    </citation>
    <scope>NUCLEOTIDE SEQUENCE [LARGE SCALE GENOMIC DNA]</scope>
    <source>
        <strain evidence="1">cv. IRGC 101232</strain>
    </source>
</reference>
<dbReference type="AlphaFoldDB" id="J3N2V3"/>
<dbReference type="HOGENOM" id="CLU_2267894_0_0_1"/>
<keyword evidence="2" id="KW-1185">Reference proteome</keyword>
<accession>J3N2V3</accession>
<proteinExistence type="predicted"/>
<organism evidence="1">
    <name type="scientific">Oryza brachyantha</name>
    <name type="common">malo sina</name>
    <dbReference type="NCBI Taxonomy" id="4533"/>
    <lineage>
        <taxon>Eukaryota</taxon>
        <taxon>Viridiplantae</taxon>
        <taxon>Streptophyta</taxon>
        <taxon>Embryophyta</taxon>
        <taxon>Tracheophyta</taxon>
        <taxon>Spermatophyta</taxon>
        <taxon>Magnoliopsida</taxon>
        <taxon>Liliopsida</taxon>
        <taxon>Poales</taxon>
        <taxon>Poaceae</taxon>
        <taxon>BOP clade</taxon>
        <taxon>Oryzoideae</taxon>
        <taxon>Oryzeae</taxon>
        <taxon>Oryzinae</taxon>
        <taxon>Oryza</taxon>
    </lineage>
</organism>
<name>J3N2V3_ORYBR</name>
<dbReference type="EnsemblPlants" id="OB10G18510.1">
    <property type="protein sequence ID" value="OB10G18510.1"/>
    <property type="gene ID" value="OB10G18510"/>
</dbReference>
<dbReference type="Proteomes" id="UP000006038">
    <property type="component" value="Chromosome 10"/>
</dbReference>
<protein>
    <submittedName>
        <fullName evidence="1">Uncharacterized protein</fullName>
    </submittedName>
</protein>